<feature type="compositionally biased region" description="Low complexity" evidence="1">
    <location>
        <begin position="196"/>
        <end position="212"/>
    </location>
</feature>
<feature type="region of interest" description="Disordered" evidence="1">
    <location>
        <begin position="720"/>
        <end position="750"/>
    </location>
</feature>
<reference evidence="3" key="1">
    <citation type="submission" date="2019-02" db="EMBL/GenBank/DDBJ databases">
        <title>FDA dAtabase for Regulatory Grade micrObial Sequences (FDA-ARGOS): Supporting development and validation of Infectious Disease Dx tests.</title>
        <authorList>
            <person name="Duncan R."/>
            <person name="Fisher C."/>
            <person name="Tallon L."/>
            <person name="Sadzewicz L."/>
            <person name="Sengamalay N."/>
            <person name="Ott S."/>
            <person name="Godinez A."/>
            <person name="Nagaraj S."/>
            <person name="Vavikolanu K."/>
            <person name="Vyas G."/>
            <person name="Nadendla S."/>
            <person name="Aluvathingal J."/>
            <person name="Sichtig H."/>
        </authorList>
    </citation>
    <scope>NUCLEOTIDE SEQUENCE [LARGE SCALE GENOMIC DNA]</scope>
    <source>
        <strain evidence="3">FDAARGOS_360</strain>
    </source>
</reference>
<feature type="compositionally biased region" description="Polar residues" evidence="1">
    <location>
        <begin position="810"/>
        <end position="826"/>
    </location>
</feature>
<feature type="region of interest" description="Disordered" evidence="1">
    <location>
        <begin position="914"/>
        <end position="1026"/>
    </location>
</feature>
<feature type="compositionally biased region" description="Basic and acidic residues" evidence="1">
    <location>
        <begin position="1175"/>
        <end position="1185"/>
    </location>
</feature>
<accession>A0A504XA50</accession>
<feature type="compositionally biased region" description="Low complexity" evidence="1">
    <location>
        <begin position="935"/>
        <end position="946"/>
    </location>
</feature>
<name>A0A504XA50_LEIDO</name>
<feature type="region of interest" description="Disordered" evidence="1">
    <location>
        <begin position="1092"/>
        <end position="1139"/>
    </location>
</feature>
<evidence type="ECO:0000313" key="2">
    <source>
        <dbReference type="EMBL" id="TPP43000.1"/>
    </source>
</evidence>
<evidence type="ECO:0000256" key="1">
    <source>
        <dbReference type="SAM" id="MobiDB-lite"/>
    </source>
</evidence>
<feature type="region of interest" description="Disordered" evidence="1">
    <location>
        <begin position="171"/>
        <end position="230"/>
    </location>
</feature>
<feature type="compositionally biased region" description="Basic and acidic residues" evidence="1">
    <location>
        <begin position="970"/>
        <end position="986"/>
    </location>
</feature>
<feature type="region of interest" description="Disordered" evidence="1">
    <location>
        <begin position="397"/>
        <end position="443"/>
    </location>
</feature>
<dbReference type="VEuPathDB" id="TriTrypDB:LdBPK_040600.1"/>
<feature type="region of interest" description="Disordered" evidence="1">
    <location>
        <begin position="302"/>
        <end position="374"/>
    </location>
</feature>
<proteinExistence type="predicted"/>
<dbReference type="VEuPathDB" id="TriTrypDB:LdBPK_040610.1"/>
<dbReference type="VEuPathDB" id="TriTrypDB:LDHU3_04.0800"/>
<dbReference type="VEuPathDB" id="TriTrypDB:LDHU3_04.0810"/>
<feature type="compositionally biased region" description="Low complexity" evidence="1">
    <location>
        <begin position="990"/>
        <end position="1000"/>
    </location>
</feature>
<feature type="compositionally biased region" description="Acidic residues" evidence="1">
    <location>
        <begin position="410"/>
        <end position="425"/>
    </location>
</feature>
<feature type="compositionally biased region" description="Basic and acidic residues" evidence="1">
    <location>
        <begin position="217"/>
        <end position="226"/>
    </location>
</feature>
<feature type="region of interest" description="Disordered" evidence="1">
    <location>
        <begin position="533"/>
        <end position="577"/>
    </location>
</feature>
<feature type="compositionally biased region" description="Basic and acidic residues" evidence="1">
    <location>
        <begin position="623"/>
        <end position="635"/>
    </location>
</feature>
<feature type="compositionally biased region" description="Low complexity" evidence="1">
    <location>
        <begin position="1092"/>
        <end position="1120"/>
    </location>
</feature>
<feature type="compositionally biased region" description="Basic and acidic residues" evidence="1">
    <location>
        <begin position="317"/>
        <end position="328"/>
    </location>
</feature>
<protein>
    <submittedName>
        <fullName evidence="2">Uncharacterized protein</fullName>
    </submittedName>
</protein>
<feature type="compositionally biased region" description="Low complexity" evidence="1">
    <location>
        <begin position="115"/>
        <end position="133"/>
    </location>
</feature>
<feature type="compositionally biased region" description="Low complexity" evidence="1">
    <location>
        <begin position="1221"/>
        <end position="1238"/>
    </location>
</feature>
<feature type="compositionally biased region" description="Low complexity" evidence="1">
    <location>
        <begin position="915"/>
        <end position="924"/>
    </location>
</feature>
<feature type="region of interest" description="Disordered" evidence="1">
    <location>
        <begin position="21"/>
        <end position="44"/>
    </location>
</feature>
<feature type="compositionally biased region" description="Basic and acidic residues" evidence="1">
    <location>
        <begin position="1128"/>
        <end position="1139"/>
    </location>
</feature>
<dbReference type="AlphaFoldDB" id="A0A504XA50"/>
<dbReference type="Proteomes" id="UP000318821">
    <property type="component" value="Unassembled WGS sequence"/>
</dbReference>
<evidence type="ECO:0000313" key="3">
    <source>
        <dbReference type="Proteomes" id="UP000318821"/>
    </source>
</evidence>
<dbReference type="EMBL" id="RHLD01000063">
    <property type="protein sequence ID" value="TPP43000.1"/>
    <property type="molecule type" value="Genomic_DNA"/>
</dbReference>
<gene>
    <name evidence="2" type="ORF">CGC20_9345</name>
</gene>
<organism evidence="2 3">
    <name type="scientific">Leishmania donovani</name>
    <dbReference type="NCBI Taxonomy" id="5661"/>
    <lineage>
        <taxon>Eukaryota</taxon>
        <taxon>Discoba</taxon>
        <taxon>Euglenozoa</taxon>
        <taxon>Kinetoplastea</taxon>
        <taxon>Metakinetoplastina</taxon>
        <taxon>Trypanosomatida</taxon>
        <taxon>Trypanosomatidae</taxon>
        <taxon>Leishmaniinae</taxon>
        <taxon>Leishmania</taxon>
    </lineage>
</organism>
<feature type="region of interest" description="Disordered" evidence="1">
    <location>
        <begin position="114"/>
        <end position="149"/>
    </location>
</feature>
<sequence length="1248" mass="130666">MDVTGHITYPPVDGVLTPTCDREVEGASGGGDGAGNTTTATQRQHGYDKASAYALWEQLYAPARVPLTLERLLYLRLSAKGNGESNDAQGHHYCADDRRWARSLFGEVTTQLDTSAPSASMAPSTAPAAAIAPGEQSRGAPSNAATAQCTSADVEQTSVSTPLRVPQACANAQSASGVDRGRASESRSAATALSHPDAVIASASVPAPLSSVQRGSDSNRDVDNDGGRGSAVLLQPYRGCALSAASPPHRALLAPTSDVSLSCASAAPMSLEQDDSANCIDGNEEAEPCVNTWSVEAASAAPALHMHTPSTSAAAVRTDEKGRRDGSGRDAGCSPPLEHSAYRGSDGESRGVVDDEQAHTLAQQEKAAESCGAWESATATTTPVRSYHLYCHYRSSHDTGPSAEGGGRNEEEDAEHGERGEEDGNDVGFLSLATSPSAGAPEQWRPCPVVGTYAGLSTPSPKPIVVLEDTMTALAVSALPCGLTRNGEDGSQLDSPIRRRHTTRVSTSMSPVADPNGLVFSPPCRQQMRLRLQRQRCPRDAQTPPAPTALSAASQPPASPAPSPTNMADSGAGATDELCAGNHAADAAVMGASPPRVIRLKKEKAVMTVSNISQESRTSADTAAKEDDAKPRDATAPDSPVDASSSAEAGDDGQGRRDGGSVAPVAVGVEDERVGGDEEDAEGDAGEPASTVSFVLRNGALPPRREVSLLKAMRSVAYQAHESFNPSKHREEPQQRHPHPSLPEDRAARRSVSNMDFRWADEADDILRRQQQRVHSLQAARTATLAGGDTRCSPSTSRCSPGGGPRRYTPLSQDGETAQGSQSGNGTRLARAYGGSEASYSVSPQPQDPRTHHYHERAMMRPEGMGVEAVASHTDGSSIVTEQGDVAPSSYRAGRSEELACLSVTRSGEGRADIAFATTSSSTPPTAPLRQPPLASVAEATAADDASMPHTDRLHQQQQQPSPRHAGTKRLRENNGGDDGRSDAVHARRSPAPSSVPASSQTVTKRKKSDCSGGAQSTERRHRADDRARLRQNLRGDTAAKATTRSILCASPANVFALPRTISADPGASIATPTFTTAAPLAGPSLSLLRPRSGNCVSDPPSAAKAPKSAKGNGNNHGGNAPPPPLTPEEKAARDARLQREHESYIRSIATMRSLPRLRSTIAGAGGKTNTNTRIAEEREEKVTKLESIQAKKRSRRAAKKAKKKQRLEEKLRSRLDSDSDASSDGSALSSSASASSSRDSDGDGEDA</sequence>
<dbReference type="VEuPathDB" id="TriTrypDB:LdCL_040011500"/>
<feature type="compositionally biased region" description="Basic residues" evidence="1">
    <location>
        <begin position="1191"/>
        <end position="1206"/>
    </location>
</feature>
<feature type="compositionally biased region" description="Basic and acidic residues" evidence="1">
    <location>
        <begin position="345"/>
        <end position="358"/>
    </location>
</feature>
<feature type="compositionally biased region" description="Polar residues" evidence="1">
    <location>
        <begin position="139"/>
        <end position="149"/>
    </location>
</feature>
<feature type="region of interest" description="Disordered" evidence="1">
    <location>
        <begin position="1160"/>
        <end position="1248"/>
    </location>
</feature>
<dbReference type="VEuPathDB" id="TriTrypDB:LdCL_040011600"/>
<feature type="region of interest" description="Disordered" evidence="1">
    <location>
        <begin position="607"/>
        <end position="697"/>
    </location>
</feature>
<feature type="compositionally biased region" description="Low complexity" evidence="1">
    <location>
        <begin position="636"/>
        <end position="647"/>
    </location>
</feature>
<feature type="region of interest" description="Disordered" evidence="1">
    <location>
        <begin position="778"/>
        <end position="853"/>
    </location>
</feature>
<feature type="compositionally biased region" description="Polar residues" evidence="1">
    <location>
        <begin position="608"/>
        <end position="621"/>
    </location>
</feature>
<comment type="caution">
    <text evidence="2">The sequence shown here is derived from an EMBL/GenBank/DDBJ whole genome shotgun (WGS) entry which is preliminary data.</text>
</comment>
<feature type="region of interest" description="Disordered" evidence="1">
    <location>
        <begin position="486"/>
        <end position="521"/>
    </location>
</feature>
<feature type="compositionally biased region" description="Basic and acidic residues" evidence="1">
    <location>
        <begin position="1207"/>
        <end position="1218"/>
    </location>
</feature>